<name>A0A553NE45_TIGCA</name>
<sequence length="324" mass="35701">MAAAVASCLSLLNLDPTCPIEPTSLATLEWVTHQCLREKGLDPASSVDLTVALIAADFPLAALQPNLDDPQDRVWVLDHLLTELMATRLTRHPTPTDVSSDPPCRIRDACQALQCPTFNGGCTALQCPTFNGQFMTRASKCAPTVSEPLLGQVLDARTWDRIESFSEKMAHEFQTRRNLLLTRLNATVHSFLWSESGQRHQTQIQRYLLSPDLCQWEFRAKTPADILAARTDLTWLAKVSGQAPRARIHGLTKVKIGRVPDRGGRAFEQAAPAPEMPPWQKRQQPEGGHHRGGRGSGYRGRGGGGRQHRGRGGKGRVQGAGWNR</sequence>
<evidence type="ECO:0000256" key="1">
    <source>
        <dbReference type="ARBA" id="ARBA00007218"/>
    </source>
</evidence>
<dbReference type="Pfam" id="PF10239">
    <property type="entry name" value="DUF2465"/>
    <property type="match status" value="1"/>
</dbReference>
<evidence type="ECO:0000313" key="3">
    <source>
        <dbReference type="EMBL" id="TRY63711.1"/>
    </source>
</evidence>
<dbReference type="Proteomes" id="UP000318571">
    <property type="component" value="Chromosome 10"/>
</dbReference>
<comment type="similarity">
    <text evidence="1">Belongs to the FAM98 family.</text>
</comment>
<proteinExistence type="inferred from homology"/>
<comment type="caution">
    <text evidence="3">The sequence shown here is derived from an EMBL/GenBank/DDBJ whole genome shotgun (WGS) entry which is preliminary data.</text>
</comment>
<organism evidence="3 4">
    <name type="scientific">Tigriopus californicus</name>
    <name type="common">Marine copepod</name>
    <dbReference type="NCBI Taxonomy" id="6832"/>
    <lineage>
        <taxon>Eukaryota</taxon>
        <taxon>Metazoa</taxon>
        <taxon>Ecdysozoa</taxon>
        <taxon>Arthropoda</taxon>
        <taxon>Crustacea</taxon>
        <taxon>Multicrustacea</taxon>
        <taxon>Hexanauplia</taxon>
        <taxon>Copepoda</taxon>
        <taxon>Harpacticoida</taxon>
        <taxon>Harpacticidae</taxon>
        <taxon>Tigriopus</taxon>
    </lineage>
</organism>
<dbReference type="InterPro" id="IPR018797">
    <property type="entry name" value="FAM98"/>
</dbReference>
<dbReference type="AlphaFoldDB" id="A0A553NE45"/>
<dbReference type="EMBL" id="VCGU01000458">
    <property type="protein sequence ID" value="TRY63711.1"/>
    <property type="molecule type" value="Genomic_DNA"/>
</dbReference>
<feature type="compositionally biased region" description="Gly residues" evidence="2">
    <location>
        <begin position="294"/>
        <end position="305"/>
    </location>
</feature>
<gene>
    <name evidence="3" type="ORF">TCAL_11045</name>
</gene>
<protein>
    <submittedName>
        <fullName evidence="3">Uncharacterized protein</fullName>
    </submittedName>
</protein>
<evidence type="ECO:0000256" key="2">
    <source>
        <dbReference type="SAM" id="MobiDB-lite"/>
    </source>
</evidence>
<dbReference type="PANTHER" id="PTHR31353">
    <property type="entry name" value="FAM98"/>
    <property type="match status" value="1"/>
</dbReference>
<feature type="region of interest" description="Disordered" evidence="2">
    <location>
        <begin position="268"/>
        <end position="324"/>
    </location>
</feature>
<dbReference type="STRING" id="6832.A0A553NE45"/>
<evidence type="ECO:0000313" key="4">
    <source>
        <dbReference type="Proteomes" id="UP000318571"/>
    </source>
</evidence>
<reference evidence="3 4" key="1">
    <citation type="journal article" date="2018" name="Nat. Ecol. Evol.">
        <title>Genomic signatures of mitonuclear coevolution across populations of Tigriopus californicus.</title>
        <authorList>
            <person name="Barreto F.S."/>
            <person name="Watson E.T."/>
            <person name="Lima T.G."/>
            <person name="Willett C.S."/>
            <person name="Edmands S."/>
            <person name="Li W."/>
            <person name="Burton R.S."/>
        </authorList>
    </citation>
    <scope>NUCLEOTIDE SEQUENCE [LARGE SCALE GENOMIC DNA]</scope>
    <source>
        <strain evidence="3 4">San Diego</strain>
    </source>
</reference>
<accession>A0A553NE45</accession>
<dbReference type="PANTHER" id="PTHR31353:SF1">
    <property type="entry name" value="PROTEIN FAM98B"/>
    <property type="match status" value="1"/>
</dbReference>
<dbReference type="OMA" id="QCPTFNG"/>
<dbReference type="GO" id="GO:0072669">
    <property type="term" value="C:tRNA-splicing ligase complex"/>
    <property type="evidence" value="ECO:0007669"/>
    <property type="project" value="TreeGrafter"/>
</dbReference>
<keyword evidence="4" id="KW-1185">Reference proteome</keyword>